<reference evidence="1" key="2">
    <citation type="submission" date="2025-09" db="UniProtKB">
        <authorList>
            <consortium name="Ensembl"/>
        </authorList>
    </citation>
    <scope>IDENTIFICATION</scope>
</reference>
<reference evidence="1" key="1">
    <citation type="submission" date="2025-08" db="UniProtKB">
        <authorList>
            <consortium name="Ensembl"/>
        </authorList>
    </citation>
    <scope>IDENTIFICATION</scope>
</reference>
<dbReference type="Proteomes" id="UP000694417">
    <property type="component" value="Unplaced"/>
</dbReference>
<protein>
    <submittedName>
        <fullName evidence="1">Uncharacterized protein</fullName>
    </submittedName>
</protein>
<sequence length="50" mass="5989">MAFIPELQEGLSPPPSLLLQLRRRKWKQRNKNLRSLTMTWDLIFLTKPLL</sequence>
<accession>A0A8D2HHX1</accession>
<evidence type="ECO:0000313" key="1">
    <source>
        <dbReference type="Ensembl" id="ENSUPAP00010012945.1"/>
    </source>
</evidence>
<name>A0A8D2HHX1_UROPR</name>
<dbReference type="AlphaFoldDB" id="A0A8D2HHX1"/>
<proteinExistence type="predicted"/>
<evidence type="ECO:0000313" key="2">
    <source>
        <dbReference type="Proteomes" id="UP000694417"/>
    </source>
</evidence>
<organism evidence="1 2">
    <name type="scientific">Urocitellus parryii</name>
    <name type="common">Arctic ground squirrel</name>
    <name type="synonym">Spermophilus parryii</name>
    <dbReference type="NCBI Taxonomy" id="9999"/>
    <lineage>
        <taxon>Eukaryota</taxon>
        <taxon>Metazoa</taxon>
        <taxon>Chordata</taxon>
        <taxon>Craniata</taxon>
        <taxon>Vertebrata</taxon>
        <taxon>Euteleostomi</taxon>
        <taxon>Mammalia</taxon>
        <taxon>Eutheria</taxon>
        <taxon>Euarchontoglires</taxon>
        <taxon>Glires</taxon>
        <taxon>Rodentia</taxon>
        <taxon>Sciuromorpha</taxon>
        <taxon>Sciuridae</taxon>
        <taxon>Xerinae</taxon>
        <taxon>Marmotini</taxon>
        <taxon>Urocitellus</taxon>
    </lineage>
</organism>
<keyword evidence="2" id="KW-1185">Reference proteome</keyword>
<dbReference type="Ensembl" id="ENSUPAT00010014845.1">
    <property type="protein sequence ID" value="ENSUPAP00010012945.1"/>
    <property type="gene ID" value="ENSUPAG00010010494.1"/>
</dbReference>